<protein>
    <submittedName>
        <fullName evidence="9">Iron ABC transporter permease</fullName>
    </submittedName>
</protein>
<reference evidence="9 10" key="1">
    <citation type="journal article" date="2023" name="Microb. Genom.">
        <title>Mesoterricola silvestris gen. nov., sp. nov., Mesoterricola sediminis sp. nov., Geothrix oryzae sp. nov., Geothrix edaphica sp. nov., Geothrix rubra sp. nov., and Geothrix limicola sp. nov., six novel members of Acidobacteriota isolated from soils.</title>
        <authorList>
            <person name="Weisberg A.J."/>
            <person name="Pearce E."/>
            <person name="Kramer C.G."/>
            <person name="Chang J.H."/>
            <person name="Clarke C.R."/>
        </authorList>
    </citation>
    <scope>NUCLEOTIDE SEQUENCE [LARGE SCALE GENOMIC DNA]</scope>
    <source>
        <strain evidence="9 10">NRRL_B-2795</strain>
    </source>
</reference>
<evidence type="ECO:0000313" key="10">
    <source>
        <dbReference type="Proteomes" id="UP001271723"/>
    </source>
</evidence>
<dbReference type="SUPFAM" id="SSF81345">
    <property type="entry name" value="ABC transporter involved in vitamin B12 uptake, BtuC"/>
    <property type="match status" value="1"/>
</dbReference>
<comment type="caution">
    <text evidence="9">The sequence shown here is derived from an EMBL/GenBank/DDBJ whole genome shotgun (WGS) entry which is preliminary data.</text>
</comment>
<evidence type="ECO:0000256" key="8">
    <source>
        <dbReference type="SAM" id="Phobius"/>
    </source>
</evidence>
<dbReference type="EMBL" id="JARAVY010000005">
    <property type="protein sequence ID" value="MDX2909922.1"/>
    <property type="molecule type" value="Genomic_DNA"/>
</dbReference>
<feature type="transmembrane region" description="Helical" evidence="8">
    <location>
        <begin position="260"/>
        <end position="285"/>
    </location>
</feature>
<evidence type="ECO:0000256" key="1">
    <source>
        <dbReference type="ARBA" id="ARBA00004651"/>
    </source>
</evidence>
<dbReference type="InterPro" id="IPR000522">
    <property type="entry name" value="ABC_transptr_permease_BtuC"/>
</dbReference>
<evidence type="ECO:0000256" key="4">
    <source>
        <dbReference type="ARBA" id="ARBA00022475"/>
    </source>
</evidence>
<evidence type="ECO:0000256" key="3">
    <source>
        <dbReference type="ARBA" id="ARBA00022448"/>
    </source>
</evidence>
<evidence type="ECO:0000256" key="2">
    <source>
        <dbReference type="ARBA" id="ARBA00007935"/>
    </source>
</evidence>
<feature type="transmembrane region" description="Helical" evidence="8">
    <location>
        <begin position="79"/>
        <end position="99"/>
    </location>
</feature>
<comment type="subcellular location">
    <subcellularLocation>
        <location evidence="1">Cell membrane</location>
        <topology evidence="1">Multi-pass membrane protein</topology>
    </subcellularLocation>
</comment>
<keyword evidence="3" id="KW-0813">Transport</keyword>
<feature type="transmembrane region" description="Helical" evidence="8">
    <location>
        <begin position="328"/>
        <end position="348"/>
    </location>
</feature>
<feature type="transmembrane region" description="Helical" evidence="8">
    <location>
        <begin position="136"/>
        <end position="156"/>
    </location>
</feature>
<evidence type="ECO:0000256" key="7">
    <source>
        <dbReference type="ARBA" id="ARBA00023136"/>
    </source>
</evidence>
<dbReference type="InterPro" id="IPR037294">
    <property type="entry name" value="ABC_BtuC-like"/>
</dbReference>
<feature type="transmembrane region" description="Helical" evidence="8">
    <location>
        <begin position="30"/>
        <end position="50"/>
    </location>
</feature>
<keyword evidence="4" id="KW-1003">Cell membrane</keyword>
<keyword evidence="7 8" id="KW-0472">Membrane</keyword>
<comment type="similarity">
    <text evidence="2">Belongs to the binding-protein-dependent transport system permease family. FecCD subfamily.</text>
</comment>
<dbReference type="CDD" id="cd06550">
    <property type="entry name" value="TM_ABC_iron-siderophores_like"/>
    <property type="match status" value="1"/>
</dbReference>
<evidence type="ECO:0000256" key="6">
    <source>
        <dbReference type="ARBA" id="ARBA00022989"/>
    </source>
</evidence>
<gene>
    <name evidence="9" type="ORF">PV517_14570</name>
</gene>
<keyword evidence="5 8" id="KW-0812">Transmembrane</keyword>
<keyword evidence="6 8" id="KW-1133">Transmembrane helix</keyword>
<feature type="transmembrane region" description="Helical" evidence="8">
    <location>
        <begin position="168"/>
        <end position="189"/>
    </location>
</feature>
<accession>A0ABU4L2G3</accession>
<feature type="transmembrane region" description="Helical" evidence="8">
    <location>
        <begin position="297"/>
        <end position="316"/>
    </location>
</feature>
<sequence length="349" mass="35062">MPNLSSRFVTATERVAPTGVPPRALRHLPLFLGGIGALALCAALSLALGARSVPLSTVLDALSGHGEGRDALVVTGLRLPRTVIGLAVGAALGVAGAVAQGVTRNPLASPTTLGINAGAGFAVVVAIFALKLNDPVAYVWFAFAGAAGAAVLAQALSRRAGDIDPVRLALGGTVLQLVLLSWTSAVMLASRRTLDEARFWLAGSIAGRPLDTLWPVLPTLVLGLLLAGAVAPALNALALGDDSAQALGVPVTRVRLAGGIAVVLLAGSAVAVAGPVAFIGLAAPHLVRPLLGGDHRLLIPGCLIAGPLLLLTADILGRLVVRPAELEVGIVTAFLGAPLLAVLARKVAR</sequence>
<evidence type="ECO:0000256" key="5">
    <source>
        <dbReference type="ARBA" id="ARBA00022692"/>
    </source>
</evidence>
<name>A0ABU4L2G3_9ACTN</name>
<dbReference type="PANTHER" id="PTHR30472">
    <property type="entry name" value="FERRIC ENTEROBACTIN TRANSPORT SYSTEM PERMEASE PROTEIN"/>
    <property type="match status" value="1"/>
</dbReference>
<dbReference type="Pfam" id="PF01032">
    <property type="entry name" value="FecCD"/>
    <property type="match status" value="1"/>
</dbReference>
<dbReference type="Gene3D" id="1.10.3470.10">
    <property type="entry name" value="ABC transporter involved in vitamin B12 uptake, BtuC"/>
    <property type="match status" value="1"/>
</dbReference>
<evidence type="ECO:0000313" key="9">
    <source>
        <dbReference type="EMBL" id="MDX2909922.1"/>
    </source>
</evidence>
<dbReference type="Proteomes" id="UP001271723">
    <property type="component" value="Unassembled WGS sequence"/>
</dbReference>
<dbReference type="PANTHER" id="PTHR30472:SF1">
    <property type="entry name" value="FE(3+) DICITRATE TRANSPORT SYSTEM PERMEASE PROTEIN FECC-RELATED"/>
    <property type="match status" value="1"/>
</dbReference>
<keyword evidence="10" id="KW-1185">Reference proteome</keyword>
<feature type="transmembrane region" description="Helical" evidence="8">
    <location>
        <begin position="111"/>
        <end position="130"/>
    </location>
</feature>
<dbReference type="RefSeq" id="WP_086758727.1">
    <property type="nucleotide sequence ID" value="NZ_JARAVY010000005.1"/>
</dbReference>
<organism evidence="9 10">
    <name type="scientific">Streptomyces griseiscabiei</name>
    <dbReference type="NCBI Taxonomy" id="2993540"/>
    <lineage>
        <taxon>Bacteria</taxon>
        <taxon>Bacillati</taxon>
        <taxon>Actinomycetota</taxon>
        <taxon>Actinomycetes</taxon>
        <taxon>Kitasatosporales</taxon>
        <taxon>Streptomycetaceae</taxon>
        <taxon>Streptomyces</taxon>
    </lineage>
</organism>
<feature type="transmembrane region" description="Helical" evidence="8">
    <location>
        <begin position="216"/>
        <end position="239"/>
    </location>
</feature>
<proteinExistence type="inferred from homology"/>